<evidence type="ECO:0000313" key="13">
    <source>
        <dbReference type="Proteomes" id="UP000046395"/>
    </source>
</evidence>
<feature type="domain" description="Thyroglobulin type-1" evidence="11">
    <location>
        <begin position="2167"/>
        <end position="2232"/>
    </location>
</feature>
<dbReference type="GO" id="GO:0005576">
    <property type="term" value="C:extracellular region"/>
    <property type="evidence" value="ECO:0007669"/>
    <property type="project" value="UniProtKB-SubCell"/>
</dbReference>
<feature type="disulfide bond" evidence="6">
    <location>
        <begin position="2132"/>
        <end position="2139"/>
    </location>
</feature>
<feature type="domain" description="Fibronectin type-III" evidence="10">
    <location>
        <begin position="1605"/>
        <end position="1701"/>
    </location>
</feature>
<feature type="domain" description="Fibronectin type-III" evidence="10">
    <location>
        <begin position="1418"/>
        <end position="1515"/>
    </location>
</feature>
<dbReference type="InterPro" id="IPR002223">
    <property type="entry name" value="Kunitz_BPTI"/>
</dbReference>
<keyword evidence="3" id="KW-0245">EGF-like domain</keyword>
<dbReference type="SUPFAM" id="SSF48726">
    <property type="entry name" value="Immunoglobulin"/>
    <property type="match status" value="4"/>
</dbReference>
<feature type="compositionally biased region" description="Polar residues" evidence="7">
    <location>
        <begin position="3207"/>
        <end position="3227"/>
    </location>
</feature>
<dbReference type="PANTHER" id="PTHR44170:SF56">
    <property type="entry name" value="FIBRONECTIN TYPE-III DOMAIN-CONTAINING PROTEIN"/>
    <property type="match status" value="1"/>
</dbReference>
<feature type="domain" description="Ig-like" evidence="9">
    <location>
        <begin position="946"/>
        <end position="1025"/>
    </location>
</feature>
<dbReference type="CDD" id="cd00109">
    <property type="entry name" value="Kunitz-type"/>
    <property type="match status" value="1"/>
</dbReference>
<evidence type="ECO:0000256" key="1">
    <source>
        <dbReference type="ARBA" id="ARBA00004613"/>
    </source>
</evidence>
<dbReference type="SUPFAM" id="SSF57362">
    <property type="entry name" value="BPTI-like"/>
    <property type="match status" value="1"/>
</dbReference>
<dbReference type="InterPro" id="IPR013783">
    <property type="entry name" value="Ig-like_fold"/>
</dbReference>
<feature type="domain" description="Fibronectin type-III" evidence="10">
    <location>
        <begin position="1229"/>
        <end position="1320"/>
    </location>
</feature>
<dbReference type="SMART" id="SM00211">
    <property type="entry name" value="TY"/>
    <property type="match status" value="2"/>
</dbReference>
<dbReference type="SUPFAM" id="SSF57196">
    <property type="entry name" value="EGF/Laminin"/>
    <property type="match status" value="1"/>
</dbReference>
<name>A0A5S6QSI3_TRIMR</name>
<dbReference type="Gene3D" id="4.10.410.10">
    <property type="entry name" value="Pancreatic trypsin inhibitor Kunitz domain"/>
    <property type="match status" value="1"/>
</dbReference>
<dbReference type="InterPro" id="IPR003961">
    <property type="entry name" value="FN3_dom"/>
</dbReference>
<evidence type="ECO:0000313" key="14">
    <source>
        <dbReference type="WBParaSite" id="TMUE_2000010103.1"/>
    </source>
</evidence>
<dbReference type="InterPro" id="IPR003599">
    <property type="entry name" value="Ig_sub"/>
</dbReference>
<dbReference type="GO" id="GO:0098609">
    <property type="term" value="P:cell-cell adhesion"/>
    <property type="evidence" value="ECO:0007669"/>
    <property type="project" value="TreeGrafter"/>
</dbReference>
<feature type="compositionally biased region" description="Polar residues" evidence="7">
    <location>
        <begin position="3375"/>
        <end position="3386"/>
    </location>
</feature>
<dbReference type="InterPro" id="IPR036857">
    <property type="entry name" value="Thyroglobulin_1_sf"/>
</dbReference>
<keyword evidence="2" id="KW-0964">Secreted</keyword>
<feature type="compositionally biased region" description="Low complexity" evidence="7">
    <location>
        <begin position="3387"/>
        <end position="3399"/>
    </location>
</feature>
<keyword evidence="5 6" id="KW-1015">Disulfide bond</keyword>
<dbReference type="Pfam" id="PF12662">
    <property type="entry name" value="cEGF"/>
    <property type="match status" value="1"/>
</dbReference>
<feature type="domain" description="Fibronectin type-III" evidence="10">
    <location>
        <begin position="2239"/>
        <end position="2334"/>
    </location>
</feature>
<keyword evidence="13" id="KW-1185">Reference proteome</keyword>
<dbReference type="InterPro" id="IPR036116">
    <property type="entry name" value="FN3_sf"/>
</dbReference>
<dbReference type="Pfam" id="PF00095">
    <property type="entry name" value="WAP"/>
    <property type="match status" value="1"/>
</dbReference>
<feature type="region of interest" description="Disordered" evidence="7">
    <location>
        <begin position="2480"/>
        <end position="2602"/>
    </location>
</feature>
<dbReference type="Pfam" id="PF00041">
    <property type="entry name" value="fn3"/>
    <property type="match status" value="6"/>
</dbReference>
<dbReference type="InterPro" id="IPR007110">
    <property type="entry name" value="Ig-like_dom"/>
</dbReference>
<evidence type="ECO:0000256" key="6">
    <source>
        <dbReference type="PROSITE-ProRule" id="PRU00500"/>
    </source>
</evidence>
<organism evidence="13 14">
    <name type="scientific">Trichuris muris</name>
    <name type="common">Mouse whipworm</name>
    <dbReference type="NCBI Taxonomy" id="70415"/>
    <lineage>
        <taxon>Eukaryota</taxon>
        <taxon>Metazoa</taxon>
        <taxon>Ecdysozoa</taxon>
        <taxon>Nematoda</taxon>
        <taxon>Enoplea</taxon>
        <taxon>Dorylaimia</taxon>
        <taxon>Trichinellida</taxon>
        <taxon>Trichuridae</taxon>
        <taxon>Trichuris</taxon>
    </lineage>
</organism>
<dbReference type="CDD" id="cd00054">
    <property type="entry name" value="EGF_CA"/>
    <property type="match status" value="1"/>
</dbReference>
<dbReference type="GO" id="GO:0004867">
    <property type="term" value="F:serine-type endopeptidase inhibitor activity"/>
    <property type="evidence" value="ECO:0007669"/>
    <property type="project" value="InterPro"/>
</dbReference>
<dbReference type="SMART" id="SM00179">
    <property type="entry name" value="EGF_CA"/>
    <property type="match status" value="2"/>
</dbReference>
<accession>A0A5S6QSI3</accession>
<dbReference type="SMART" id="SM00409">
    <property type="entry name" value="IG"/>
    <property type="match status" value="5"/>
</dbReference>
<dbReference type="Pfam" id="PF07679">
    <property type="entry name" value="I-set"/>
    <property type="match status" value="1"/>
</dbReference>
<comment type="caution">
    <text evidence="6">Lacks conserved residue(s) required for the propagation of feature annotation.</text>
</comment>
<dbReference type="InterPro" id="IPR008197">
    <property type="entry name" value="WAP_dom"/>
</dbReference>
<feature type="domain" description="Fibronectin type-III" evidence="10">
    <location>
        <begin position="3009"/>
        <end position="3107"/>
    </location>
</feature>
<dbReference type="CDD" id="cd00033">
    <property type="entry name" value="CCP"/>
    <property type="match status" value="1"/>
</dbReference>
<feature type="region of interest" description="Disordered" evidence="7">
    <location>
        <begin position="242"/>
        <end position="267"/>
    </location>
</feature>
<evidence type="ECO:0000256" key="2">
    <source>
        <dbReference type="ARBA" id="ARBA00022525"/>
    </source>
</evidence>
<dbReference type="Pfam" id="PF00086">
    <property type="entry name" value="Thyroglobulin_1"/>
    <property type="match status" value="2"/>
</dbReference>
<dbReference type="SUPFAM" id="SSF57610">
    <property type="entry name" value="Thyroglobulin type-1 domain"/>
    <property type="match status" value="2"/>
</dbReference>
<dbReference type="InterPro" id="IPR000742">
    <property type="entry name" value="EGF"/>
</dbReference>
<dbReference type="InterPro" id="IPR001881">
    <property type="entry name" value="EGF-like_Ca-bd_dom"/>
</dbReference>
<dbReference type="SUPFAM" id="SSF49265">
    <property type="entry name" value="Fibronectin type III"/>
    <property type="match status" value="8"/>
</dbReference>
<feature type="domain" description="BPTI/Kunitz inhibitor" evidence="8">
    <location>
        <begin position="2046"/>
        <end position="2096"/>
    </location>
</feature>
<feature type="domain" description="Ig-like" evidence="9">
    <location>
        <begin position="1519"/>
        <end position="1598"/>
    </location>
</feature>
<feature type="region of interest" description="Disordered" evidence="7">
    <location>
        <begin position="3347"/>
        <end position="3420"/>
    </location>
</feature>
<proteinExistence type="predicted"/>
<feature type="domain" description="WAP" evidence="12">
    <location>
        <begin position="668"/>
        <end position="717"/>
    </location>
</feature>
<evidence type="ECO:0000259" key="12">
    <source>
        <dbReference type="PROSITE" id="PS51390"/>
    </source>
</evidence>
<dbReference type="WBParaSite" id="TMUE_2000010103.1">
    <property type="protein sequence ID" value="TMUE_2000010103.1"/>
    <property type="gene ID" value="WBGene00291413"/>
</dbReference>
<evidence type="ECO:0000259" key="9">
    <source>
        <dbReference type="PROSITE" id="PS50835"/>
    </source>
</evidence>
<evidence type="ECO:0000256" key="4">
    <source>
        <dbReference type="ARBA" id="ARBA00022737"/>
    </source>
</evidence>
<dbReference type="InterPro" id="IPR013098">
    <property type="entry name" value="Ig_I-set"/>
</dbReference>
<dbReference type="InterPro" id="IPR000436">
    <property type="entry name" value="Sushi_SCR_CCP_dom"/>
</dbReference>
<feature type="domain" description="Fibronectin type-III" evidence="10">
    <location>
        <begin position="1036"/>
        <end position="1131"/>
    </location>
</feature>
<feature type="region of interest" description="Disordered" evidence="7">
    <location>
        <begin position="3102"/>
        <end position="3152"/>
    </location>
</feature>
<dbReference type="Gene3D" id="4.10.800.10">
    <property type="entry name" value="Thyroglobulin type-1"/>
    <property type="match status" value="2"/>
</dbReference>
<dbReference type="InterPro" id="IPR003598">
    <property type="entry name" value="Ig_sub2"/>
</dbReference>
<feature type="domain" description="Thyroglobulin type-1" evidence="11">
    <location>
        <begin position="2098"/>
        <end position="2164"/>
    </location>
</feature>
<evidence type="ECO:0000259" key="8">
    <source>
        <dbReference type="PROSITE" id="PS50279"/>
    </source>
</evidence>
<dbReference type="PROSITE" id="PS50835">
    <property type="entry name" value="IG_LIKE"/>
    <property type="match status" value="5"/>
</dbReference>
<dbReference type="SUPFAM" id="SSF57256">
    <property type="entry name" value="Elafin-like"/>
    <property type="match status" value="1"/>
</dbReference>
<evidence type="ECO:0000259" key="11">
    <source>
        <dbReference type="PROSITE" id="PS51162"/>
    </source>
</evidence>
<dbReference type="InterPro" id="IPR018097">
    <property type="entry name" value="EGF_Ca-bd_CS"/>
</dbReference>
<feature type="domain" description="Ig-like" evidence="9">
    <location>
        <begin position="1134"/>
        <end position="1224"/>
    </location>
</feature>
<comment type="subcellular location">
    <subcellularLocation>
        <location evidence="1">Secreted</location>
    </subcellularLocation>
</comment>
<reference evidence="14" key="1">
    <citation type="submission" date="2019-12" db="UniProtKB">
        <authorList>
            <consortium name="WormBaseParasite"/>
        </authorList>
    </citation>
    <scope>IDENTIFICATION</scope>
</reference>
<feature type="domain" description="Fibronectin type-III" evidence="10">
    <location>
        <begin position="2631"/>
        <end position="2729"/>
    </location>
</feature>
<protein>
    <submittedName>
        <fullName evidence="14">Uncharacterized protein</fullName>
    </submittedName>
</protein>
<dbReference type="PROSITE" id="PS00484">
    <property type="entry name" value="THYROGLOBULIN_1_1"/>
    <property type="match status" value="2"/>
</dbReference>
<dbReference type="Proteomes" id="UP000046395">
    <property type="component" value="Unassembled WGS sequence"/>
</dbReference>
<dbReference type="InterPro" id="IPR036645">
    <property type="entry name" value="Elafin-like_sf"/>
</dbReference>
<dbReference type="InterPro" id="IPR009030">
    <property type="entry name" value="Growth_fac_rcpt_cys_sf"/>
</dbReference>
<dbReference type="GO" id="GO:0005509">
    <property type="term" value="F:calcium ion binding"/>
    <property type="evidence" value="ECO:0007669"/>
    <property type="project" value="InterPro"/>
</dbReference>
<dbReference type="Gene3D" id="2.10.70.10">
    <property type="entry name" value="Complement Module, domain 1"/>
    <property type="match status" value="1"/>
</dbReference>
<sequence>MQKRNGPVRFPFSPFGRKPCPYEPTLGATPANLQNAAAASSALLPSSVGPVYACSTAHLAVPLKPYSAEERRDRPGRELLMLCKFFKFKIRTGRGVATPRPVRILNLKNLHIFSGHRASVIWSYCPLALRADALRTSACRLLGKDSRPTKGTGPSQRLVPRGSVKMAAWPNEEAAHLSFHLRPTLSACVAQHVKGLLKGFALSAAAVCKACLRSSTAGCERPRRQPWNAHLGDSEQIRELYQPRGPFSRPPTSPRRQPGGSDVAKKRHGALPAIRRVRFAIMSAQFSRGVEPVGAPWSALFGARQTGWPRGTALRLSTFADIHRASHHLGRLEGFSPKLSGKRGRRQSVSICAGTIKSPTGVAGKACTRPDVAPVVLPRAFSTKRSESCLRSAYKRWWKMTEPHRKELCPRQLRHLSVLLALLLCVGVGATPRRSLKRRGNGQSDLGSACRRNKCDPVYPINLSGTCVQSALSSREICYPDFYQLDYTCAARYGVNHRSLSPPTIANGQYQSLITKFRAGNGRPSQLKAYLVVQYQCNAGFGFLDEVEHLYCQKGKWIATPPVCVPSHLIAEYRIPGNPCLIDHAGCSHYCRYTTSPVAQTHCECPDGYLLDSNAKTCLEMKNPCDLDNGGCSHLCVDEGPGRAHRCRCPSGYTLISDGRTCEPIKSRTSDSGTLCKNLSYGYPDNSCRDECHMDEDCPIGSRCCWNGCSQVCYQPIEDLPVCNDAMGCQCSVLNVTHHQCRCSKKLCLMATVAPVVSISPGRRLQLQPESSINVTCTAEGFPTPSIMWYWDSYPITDSKDIVSPEPSKLVLLLKNISTSITLRCEAVNNLGMASSQLEIMVIGPGSPPTNVTTQIDGFKAQITWQEPEFSNGPIEKYELNYVDTDVVGEKPSRKWIIVETSEPKADLELLPATTYYAKIRAFNKFGPGPFTPIFYIVTESEEFAPKVKVRPDNQVHVPRGGRAELECAAVGNPPPTVAWYKNGKILEQPDDSNPTITLLQLRDVIQSTTYECQAENKLGKENVSVRIIVLGPGSPPQNIQYQLIDGVNVELQWEAPDIPNGEILGYTIHYTDSPNEDIGNWEFLFSAASQSIEVFDLKPHTSYTFGIRALNAFGPGPLSGRFIVNTTQPNSVPKVAVHPSELVMLPPGGSVNISCSSSGYPVPLLRWLEKGVEVKSFAKPPTTEGIEASRVLVIEQIYETTTFTCEAQNFEGVDSRNVHVRIAGPGNAPKNVKVEAVGSDVTIRWEPPTITNGDIKDYIIYLAEDKHEDEWTEYHTDGPHVELKLELEPNKLYAARIAACTEYGCGVKSDPFEVRTLHVGSSPIVEIVPDEEVYLVKPGSSYQITCTASAYPPPLLTWYRNNVKIKSWQMPPVGTQSEPLSFALTIGHVAETVILECEAVNEIGTAKRAITLQVLGPGSPPENLTYAVTGDSVELHWSEPTHKNGPIESYNLTYVAEDDLPNGTWTTISIPGDDDKFVLQNLQEDTAYRIKIAAVGPRGSGPFSEALLLKTSRAEVKPSISIDPPMQNYHLHWGERLKISCSASGNPQPLATWYLLGERVSDIGPEVTLDEEVYESGEYECTALNKLGTASTKIAVTVEDDHQLPADITAEVKGTSVELKWEKPETENIVSFVIYYSNNTDGHENVYHLVVPVEDPKRARYSVLLDNLRPVTNYSIRLQALFDIGPGPMSDDMKVTTGETAWYITCNMEPKSPIDVPYGAAVDVTCIGSGEPAPMVTVRRNGNKIEGLVGKRIEFRLDDIHEPVYIECLVQNEVGRAKDTLSLFPTTELTNQTRPVLEIIEDGVQISWPSLTTLAVPGTTYEAYVNEEGDAPLDNWFKLPVNPETRSVLLDNFPTGRRLFARLKVHPFAKSSVLWTPISELTLPQPLKDVTLRLDNGRFKLRIGDLTLPDDMIVHVAITDNATKPLDQWLTFPLSKDPKDGSAVSSVDVEFGRKYYLRIVALKAGHPKKLLSLVHSVTAPMLDLCQQSQCEHTCKTIARGSLSTSHDVQCQCFSGYELAGDGRSCVPIMSASTWLHRNKNHRRFCSLPAGNSFCPGTGAVWYYNPNTSRCVSLNQSGCQKSVYEFQSWLDCMDACSSQRCHRLRRQHFIRKTAKAFLPECDDNGDFDPLQCHQNAGQCWCVDVKTGQEISGTKRSISDGVPHCKGCNYHLSQALAHYQRKMTPIQFLPKCAADGLYETVQCADDSDDCWCVDEVSGKEIDGTRSSTRPLSCELKKKVKPENVQVKVQNSSLYLKWEMPNNVTAKKYYVYFTQKPEEPINKWYVVVVYSPKDKKEFKLMNIALPEAKYAVKVKPVLDNESGVASEVTFAEPNIGRLSKPVNFRVDKVTPDSATLLWDRPGDWEGRNVKVTFHVRNLNTGDETDIEPTDHASRQFLALEPGTSYLVSMAIHGSNGESAFSEPIAVRTDDVLAHPMTSSPRTDVVLKLSTMPSVRISEMPEIIEYSEPQDFHLLWKTTDQPSISSGGLLDPQSASADSTKEKPLPLIPVYDGDNEIRPPTNEETLVKFPGTSEGSVHSIERPPFPKYSVDQNVFQPAHRISDDTASTAVSPYDVDTRSGDVSSPADKRPHVPALKSPELDSPVEYTTSTMGTLYRSTATFPSGKYEQIAHRSPPGPVQFRLSRKPGRTGFYVFWKQQKGPNLPKEYILYVADGRHSSLPATAAKTIVPASVHGYSVDATKPTRYTVWMQARNRFGDGPLSKPKLWFPSKPVTSHAPVPNWAPILISADAIGPEAIALKWIVPRGRTMPDADLTIVYSDNPKIPVDQWPSQVVPRGAKDRALLGVPDAAQLYKVCLQFDAPRGKGRPSNCLTTKPFTETKAIREDNYDIVSSMIVTAAPTMTMTRNEGDNPKDRMKLIRGSISKGDKRKTWVPRLLSAQPTAPNLIAVQWEPPSKQQSVDSDLLIHYGTDELRRVDKWPYVIVQSKESGHEIVQVPPSVQPYTFCARLRDSEGVGQTSNCVRAALGLTTILSTSTVTSTARPDHRQYMTLSPPAAPKITSVKRTSPSSLTVTWDTADDRSPEDNDIMIYYTDDPSKPITYWHSVASAEERRSKTFKIPNKNKAYTVCARSRNQYGLGELSNCETTKTSAESGSNQVSRQSTSHRGDNNENGSESSPSVGARSLKSNPSDFGGLPKSQATIYTYNPWLYTVTPRLYKVNSEMDRTLSMSARDVKEIPVKDYSRPSVKLPHFSSSKSTQSKTDPKRQPSSSRDNAELYLTANKAPLLMEHRPRGTGRENTERDAVIQGEPYWSTRTSEQHPNDRISEKIDPEWMDENQAIGETEQHSFNVIRENIGSYATDGGQSDGPKIFKNAKHGPTGDVIYGKIDNNRRRIDKDSIGRGNVQQKRPHGKSERYTIGKGQSSTASAVADNQQNGNGRRMNNNEQPTLRKPSERQSDNNNGKTVAPTITATVNCDFAQFTKSIPEHSVTTVSYCNCTCGAQTTQTRKVVCFYEDALEMRDDFPSGRLSHFTAAAVRGTPVPPGSEMACNCLRPEQGEQCPDGYLIKNGVCYDIDECAYRNGGCSKGCVNTAGSFYCACPYGMVRDPENPFQCATTDSFLAKVSKLFTVYVWDKIKGNTLTLESLIGSKQSNAAAKS</sequence>
<dbReference type="InterPro" id="IPR000716">
    <property type="entry name" value="Thyroglobulin_1"/>
</dbReference>
<dbReference type="PANTHER" id="PTHR44170">
    <property type="entry name" value="PROTEIN SIDEKICK"/>
    <property type="match status" value="1"/>
</dbReference>
<dbReference type="SMART" id="SM00060">
    <property type="entry name" value="FN3"/>
    <property type="match status" value="10"/>
</dbReference>
<evidence type="ECO:0000256" key="5">
    <source>
        <dbReference type="ARBA" id="ARBA00023157"/>
    </source>
</evidence>
<evidence type="ECO:0000259" key="10">
    <source>
        <dbReference type="PROSITE" id="PS50853"/>
    </source>
</evidence>
<dbReference type="Gene3D" id="2.10.25.10">
    <property type="entry name" value="Laminin"/>
    <property type="match status" value="4"/>
</dbReference>
<dbReference type="Gene3D" id="4.10.75.10">
    <property type="entry name" value="Elafin-like"/>
    <property type="match status" value="1"/>
</dbReference>
<evidence type="ECO:0000256" key="7">
    <source>
        <dbReference type="SAM" id="MobiDB-lite"/>
    </source>
</evidence>
<feature type="domain" description="Ig-like" evidence="9">
    <location>
        <begin position="755"/>
        <end position="841"/>
    </location>
</feature>
<dbReference type="Gene3D" id="2.60.40.10">
    <property type="entry name" value="Immunoglobulins"/>
    <property type="match status" value="13"/>
</dbReference>
<dbReference type="Pfam" id="PF13927">
    <property type="entry name" value="Ig_3"/>
    <property type="match status" value="2"/>
</dbReference>
<dbReference type="CDD" id="cd00191">
    <property type="entry name" value="TY"/>
    <property type="match status" value="2"/>
</dbReference>
<dbReference type="PROSITE" id="PS50853">
    <property type="entry name" value="FN3"/>
    <property type="match status" value="9"/>
</dbReference>
<dbReference type="InterPro" id="IPR036179">
    <property type="entry name" value="Ig-like_dom_sf"/>
</dbReference>
<dbReference type="SMART" id="SM00408">
    <property type="entry name" value="IGc2"/>
    <property type="match status" value="5"/>
</dbReference>
<dbReference type="STRING" id="70415.A0A5S6QSI3"/>
<feature type="disulfide bond" evidence="6">
    <location>
        <begin position="2202"/>
        <end position="2209"/>
    </location>
</feature>
<dbReference type="SMART" id="SM00131">
    <property type="entry name" value="KU"/>
    <property type="match status" value="1"/>
</dbReference>
<dbReference type="Pfam" id="PF14670">
    <property type="entry name" value="FXa_inhibition"/>
    <property type="match status" value="1"/>
</dbReference>
<dbReference type="CDD" id="cd00063">
    <property type="entry name" value="FN3"/>
    <property type="match status" value="7"/>
</dbReference>
<feature type="region of interest" description="Disordered" evidence="7">
    <location>
        <begin position="3196"/>
        <end position="3231"/>
    </location>
</feature>
<feature type="domain" description="Ig-like" evidence="9">
    <location>
        <begin position="1324"/>
        <end position="1412"/>
    </location>
</feature>
<feature type="compositionally biased region" description="Polar residues" evidence="7">
    <location>
        <begin position="3102"/>
        <end position="3145"/>
    </location>
</feature>
<keyword evidence="4" id="KW-0677">Repeat</keyword>
<dbReference type="InterPro" id="IPR026823">
    <property type="entry name" value="cEGF"/>
</dbReference>
<evidence type="ECO:0000256" key="3">
    <source>
        <dbReference type="ARBA" id="ARBA00022536"/>
    </source>
</evidence>
<dbReference type="PROSITE" id="PS50279">
    <property type="entry name" value="BPTI_KUNITZ_2"/>
    <property type="match status" value="1"/>
</dbReference>
<dbReference type="SUPFAM" id="SSF57184">
    <property type="entry name" value="Growth factor receptor domain"/>
    <property type="match status" value="1"/>
</dbReference>
<feature type="domain" description="Fibronectin type-III" evidence="10">
    <location>
        <begin position="2338"/>
        <end position="2429"/>
    </location>
</feature>
<dbReference type="PROSITE" id="PS01186">
    <property type="entry name" value="EGF_2"/>
    <property type="match status" value="1"/>
</dbReference>
<feature type="domain" description="Fibronectin type-III" evidence="10">
    <location>
        <begin position="845"/>
        <end position="942"/>
    </location>
</feature>
<dbReference type="PROSITE" id="PS51162">
    <property type="entry name" value="THYROGLOBULIN_1_2"/>
    <property type="match status" value="2"/>
</dbReference>
<dbReference type="InterPro" id="IPR036880">
    <property type="entry name" value="Kunitz_BPTI_sf"/>
</dbReference>
<dbReference type="PROSITE" id="PS51390">
    <property type="entry name" value="WAP"/>
    <property type="match status" value="1"/>
</dbReference>
<dbReference type="SMART" id="SM00181">
    <property type="entry name" value="EGF"/>
    <property type="match status" value="4"/>
</dbReference>
<dbReference type="PROSITE" id="PS01187">
    <property type="entry name" value="EGF_CA"/>
    <property type="match status" value="1"/>
</dbReference>